<dbReference type="EMBL" id="JAPOHA010000001">
    <property type="protein sequence ID" value="MCY1712893.1"/>
    <property type="molecule type" value="Genomic_DNA"/>
</dbReference>
<dbReference type="Pfam" id="PF07969">
    <property type="entry name" value="Amidohydro_3"/>
    <property type="match status" value="1"/>
</dbReference>
<dbReference type="InterPro" id="IPR011059">
    <property type="entry name" value="Metal-dep_hydrolase_composite"/>
</dbReference>
<accession>A0ABT4BPT6</accession>
<name>A0ABT4BPT6_9FIRM</name>
<organism evidence="2 3">
    <name type="scientific">Caproiciproducens galactitolivorans</name>
    <dbReference type="NCBI Taxonomy" id="642589"/>
    <lineage>
        <taxon>Bacteria</taxon>
        <taxon>Bacillati</taxon>
        <taxon>Bacillota</taxon>
        <taxon>Clostridia</taxon>
        <taxon>Eubacteriales</taxon>
        <taxon>Acutalibacteraceae</taxon>
        <taxon>Caproiciproducens</taxon>
    </lineage>
</organism>
<evidence type="ECO:0000259" key="1">
    <source>
        <dbReference type="Pfam" id="PF07969"/>
    </source>
</evidence>
<dbReference type="PANTHER" id="PTHR22642:SF2">
    <property type="entry name" value="PROTEIN LONG AFTER FAR-RED 3"/>
    <property type="match status" value="1"/>
</dbReference>
<protein>
    <submittedName>
        <fullName evidence="2">Amidohydrolase family protein</fullName>
    </submittedName>
</protein>
<dbReference type="Proteomes" id="UP001082703">
    <property type="component" value="Unassembled WGS sequence"/>
</dbReference>
<dbReference type="RefSeq" id="WP_268056899.1">
    <property type="nucleotide sequence ID" value="NZ_JAPOHA010000001.1"/>
</dbReference>
<keyword evidence="3" id="KW-1185">Reference proteome</keyword>
<evidence type="ECO:0000313" key="2">
    <source>
        <dbReference type="EMBL" id="MCY1712893.1"/>
    </source>
</evidence>
<dbReference type="SUPFAM" id="SSF51556">
    <property type="entry name" value="Metallo-dependent hydrolases"/>
    <property type="match status" value="1"/>
</dbReference>
<proteinExistence type="predicted"/>
<dbReference type="InterPro" id="IPR013108">
    <property type="entry name" value="Amidohydro_3"/>
</dbReference>
<dbReference type="PANTHER" id="PTHR22642">
    <property type="entry name" value="IMIDAZOLONEPROPIONASE"/>
    <property type="match status" value="1"/>
</dbReference>
<dbReference type="SUPFAM" id="SSF51338">
    <property type="entry name" value="Composite domain of metallo-dependent hydrolases"/>
    <property type="match status" value="1"/>
</dbReference>
<gene>
    <name evidence="2" type="ORF">OUY18_01310</name>
</gene>
<dbReference type="Gene3D" id="3.10.310.70">
    <property type="match status" value="1"/>
</dbReference>
<sequence>MTNSGKAEILLKSNCIYTAASAKPMAGFVAIADGKILAVGSEGEQDYTCPNTWVYELGDKLVCPGFTDVHCFFTGYVLRFVGADLSSANTADEMIETMKQYASGKASDKALLGHGWDSEKIKNPDPALLDRAFGSRPVILFEKGQETCWMNTAAQTVYRFTPDTCYPEAYWRLLGEVLGDRDFIVPEFKKYMAMMNSRGVTSVKEMGFDNFYGFMDVLEDLEKNKELTLRVNFMSQPVGAGMNLEYGREMRDRFKGDYVRFSGYNRMTDGSISQLCGDLKKPYCCAPDTCCAQEIDYDLIEKETLAADAENFRFSLHAQGDAAICKVLDIYEKCKRENGRLVNRHSITDLEFSDPADLERMGKLGAIAEIYPQIMAIADRKSKLEMINEKIGMERGRYYWNRRKMADSGVLISCGTDLPLLIDDIPESIYHACGGQFPEGGEPFNQENTLTVEEVMRAWTYGGQYNLYREKELGTLEAGKKADIAVLNGNVFTASMQNMRAVKVCLTLVEGKVVYTSL</sequence>
<feature type="domain" description="Amidohydrolase 3" evidence="1">
    <location>
        <begin position="56"/>
        <end position="515"/>
    </location>
</feature>
<dbReference type="InterPro" id="IPR032466">
    <property type="entry name" value="Metal_Hydrolase"/>
</dbReference>
<comment type="caution">
    <text evidence="2">The sequence shown here is derived from an EMBL/GenBank/DDBJ whole genome shotgun (WGS) entry which is preliminary data.</text>
</comment>
<dbReference type="Gene3D" id="2.30.40.10">
    <property type="entry name" value="Urease, subunit C, domain 1"/>
    <property type="match status" value="1"/>
</dbReference>
<dbReference type="Gene3D" id="3.20.20.140">
    <property type="entry name" value="Metal-dependent hydrolases"/>
    <property type="match status" value="1"/>
</dbReference>
<evidence type="ECO:0000313" key="3">
    <source>
        <dbReference type="Proteomes" id="UP001082703"/>
    </source>
</evidence>
<reference evidence="2 3" key="1">
    <citation type="submission" date="2022-11" db="EMBL/GenBank/DDBJ databases">
        <authorList>
            <person name="Caiyu Z."/>
        </authorList>
    </citation>
    <scope>NUCLEOTIDE SEQUENCE [LARGE SCALE GENOMIC DNA]</scope>
    <source>
        <strain evidence="2 3">YR-4</strain>
    </source>
</reference>